<dbReference type="Pfam" id="PF00294">
    <property type="entry name" value="PfkB"/>
    <property type="match status" value="1"/>
</dbReference>
<gene>
    <name evidence="12 14" type="primary">rbsK</name>
    <name evidence="14" type="ORF">ACFVKH_11645</name>
</gene>
<keyword evidence="6 12" id="KW-0547">Nucleotide-binding</keyword>
<evidence type="ECO:0000313" key="15">
    <source>
        <dbReference type="Proteomes" id="UP001600165"/>
    </source>
</evidence>
<keyword evidence="11 12" id="KW-0119">Carbohydrate metabolism</keyword>
<comment type="function">
    <text evidence="12">Catalyzes the phosphorylation of ribose at O-5 in a reaction requiring ATP and magnesium. The resulting D-ribose-5-phosphate can then be used either for sythesis of nucleotides, histidine, and tryptophan, or as a component of the pentose phosphate pathway.</text>
</comment>
<evidence type="ECO:0000256" key="12">
    <source>
        <dbReference type="HAMAP-Rule" id="MF_01987"/>
    </source>
</evidence>
<feature type="binding site" evidence="12">
    <location>
        <position position="248"/>
    </location>
    <ligand>
        <name>K(+)</name>
        <dbReference type="ChEBI" id="CHEBI:29103"/>
    </ligand>
</feature>
<comment type="subunit">
    <text evidence="12">Homodimer.</text>
</comment>
<keyword evidence="12" id="KW-0963">Cytoplasm</keyword>
<comment type="cofactor">
    <cofactor evidence="12">
        <name>Mg(2+)</name>
        <dbReference type="ChEBI" id="CHEBI:18420"/>
    </cofactor>
    <text evidence="12">Requires a divalent cation, most likely magnesium in vivo, as an electrophilic catalyst to aid phosphoryl group transfer. It is the chelate of the metal and the nucleotide that is the actual substrate.</text>
</comment>
<keyword evidence="5 12" id="KW-0479">Metal-binding</keyword>
<comment type="catalytic activity">
    <reaction evidence="12">
        <text>D-ribose + ATP = D-ribose 5-phosphate + ADP + H(+)</text>
        <dbReference type="Rhea" id="RHEA:13697"/>
        <dbReference type="ChEBI" id="CHEBI:15378"/>
        <dbReference type="ChEBI" id="CHEBI:30616"/>
        <dbReference type="ChEBI" id="CHEBI:47013"/>
        <dbReference type="ChEBI" id="CHEBI:78346"/>
        <dbReference type="ChEBI" id="CHEBI:456216"/>
        <dbReference type="EC" id="2.7.1.15"/>
    </reaction>
</comment>
<dbReference type="NCBIfam" id="TIGR02152">
    <property type="entry name" value="D_ribokin_bact"/>
    <property type="match status" value="1"/>
</dbReference>
<feature type="binding site" evidence="12">
    <location>
        <position position="285"/>
    </location>
    <ligand>
        <name>K(+)</name>
        <dbReference type="ChEBI" id="CHEBI:29103"/>
    </ligand>
</feature>
<evidence type="ECO:0000256" key="5">
    <source>
        <dbReference type="ARBA" id="ARBA00022723"/>
    </source>
</evidence>
<feature type="active site" description="Proton acceptor" evidence="12">
    <location>
        <position position="252"/>
    </location>
</feature>
<dbReference type="InterPro" id="IPR002173">
    <property type="entry name" value="Carboh/pur_kinase_PfkB_CS"/>
</dbReference>
<protein>
    <recommendedName>
        <fullName evidence="3 12">Ribokinase</fullName>
        <shortName evidence="12">RK</shortName>
        <ecNumber evidence="2 12">2.7.1.15</ecNumber>
    </recommendedName>
</protein>
<keyword evidence="8 12" id="KW-0067">ATP-binding</keyword>
<feature type="binding site" evidence="12">
    <location>
        <position position="139"/>
    </location>
    <ligand>
        <name>substrate</name>
    </ligand>
</feature>
<dbReference type="PANTHER" id="PTHR10584">
    <property type="entry name" value="SUGAR KINASE"/>
    <property type="match status" value="1"/>
</dbReference>
<comment type="similarity">
    <text evidence="1">Belongs to the carbohydrate kinase pfkB family.</text>
</comment>
<evidence type="ECO:0000259" key="13">
    <source>
        <dbReference type="Pfam" id="PF00294"/>
    </source>
</evidence>
<dbReference type="Proteomes" id="UP001600165">
    <property type="component" value="Unassembled WGS sequence"/>
</dbReference>
<dbReference type="InterPro" id="IPR017583">
    <property type="entry name" value="Tagatose/fructose_Pkinase"/>
</dbReference>
<dbReference type="CDD" id="cd01174">
    <property type="entry name" value="ribokinase"/>
    <property type="match status" value="1"/>
</dbReference>
<comment type="similarity">
    <text evidence="12">Belongs to the carbohydrate kinase PfkB family. Ribokinase subfamily.</text>
</comment>
<accession>A0ABW6IFJ8</accession>
<dbReference type="Gene3D" id="3.40.1190.20">
    <property type="match status" value="1"/>
</dbReference>
<keyword evidence="10 12" id="KW-0630">Potassium</keyword>
<feature type="binding site" evidence="12">
    <location>
        <begin position="10"/>
        <end position="12"/>
    </location>
    <ligand>
        <name>substrate</name>
    </ligand>
</feature>
<dbReference type="SUPFAM" id="SSF53613">
    <property type="entry name" value="Ribokinase-like"/>
    <property type="match status" value="1"/>
</dbReference>
<feature type="binding site" evidence="12">
    <location>
        <position position="287"/>
    </location>
    <ligand>
        <name>K(+)</name>
        <dbReference type="ChEBI" id="CHEBI:29103"/>
    </ligand>
</feature>
<dbReference type="InterPro" id="IPR002139">
    <property type="entry name" value="Ribo/fructo_kinase"/>
</dbReference>
<comment type="caution">
    <text evidence="14">The sequence shown here is derived from an EMBL/GenBank/DDBJ whole genome shotgun (WGS) entry which is preliminary data.</text>
</comment>
<dbReference type="EC" id="2.7.1.15" evidence="2 12"/>
<comment type="pathway">
    <text evidence="12">Carbohydrate metabolism; D-ribose degradation; D-ribose 5-phosphate from beta-D-ribopyranose: step 2/2.</text>
</comment>
<comment type="caution">
    <text evidence="12">Lacks conserved residue(s) required for the propagation of feature annotation.</text>
</comment>
<evidence type="ECO:0000256" key="9">
    <source>
        <dbReference type="ARBA" id="ARBA00022842"/>
    </source>
</evidence>
<dbReference type="PANTHER" id="PTHR10584:SF166">
    <property type="entry name" value="RIBOKINASE"/>
    <property type="match status" value="1"/>
</dbReference>
<evidence type="ECO:0000256" key="3">
    <source>
        <dbReference type="ARBA" id="ARBA00016943"/>
    </source>
</evidence>
<feature type="binding site" evidence="12">
    <location>
        <position position="252"/>
    </location>
    <ligand>
        <name>substrate</name>
    </ligand>
</feature>
<feature type="binding site" evidence="12">
    <location>
        <position position="184"/>
    </location>
    <ligand>
        <name>ATP</name>
        <dbReference type="ChEBI" id="CHEBI:30616"/>
    </ligand>
</feature>
<sequence length="313" mass="32493">MSILVFGSLNLDLVVQAPRLPLPGETILGDRFEQIPGGKGANQAVAAARLGVPTRMIGRVGKDDLGQQLLQSLQQAQVEIAAVQIDPTTATGIAAIAVGSQGENQIIVVPGANGQVGATELGYLERFSSTAQVLLLQLEIPLAIVEQAAAIARQANLSVILDPAPAPAGLPESLYPLIDILTPNQTEAAQLTGLAVTDKETAEAAAHQLHQRQVHTVVIKLGEQGVYCSTPTQKFFLSAYPVKAIDTVAAGDAFNAGLAAALCQGQSFLAAVQQANAVAALSVTQRGAQPALPTFKQLQAFLAATPPPTLHQY</sequence>
<reference evidence="14 15" key="1">
    <citation type="submission" date="2024-10" db="EMBL/GenBank/DDBJ databases">
        <authorList>
            <person name="Ratan Roy A."/>
            <person name="Morales Sandoval P.H."/>
            <person name="De Los Santos Villalobos S."/>
            <person name="Chakraborty S."/>
            <person name="Mukherjee J."/>
        </authorList>
    </citation>
    <scope>NUCLEOTIDE SEQUENCE [LARGE SCALE GENOMIC DNA]</scope>
    <source>
        <strain evidence="14 15">S1</strain>
    </source>
</reference>
<dbReference type="PRINTS" id="PR00990">
    <property type="entry name" value="RIBOKINASE"/>
</dbReference>
<keyword evidence="4 12" id="KW-0808">Transferase</keyword>
<organism evidence="14 15">
    <name type="scientific">Almyronema epifaneia S1</name>
    <dbReference type="NCBI Taxonomy" id="2991925"/>
    <lineage>
        <taxon>Bacteria</taxon>
        <taxon>Bacillati</taxon>
        <taxon>Cyanobacteriota</taxon>
        <taxon>Cyanophyceae</taxon>
        <taxon>Nodosilineales</taxon>
        <taxon>Nodosilineaceae</taxon>
        <taxon>Almyronema</taxon>
        <taxon>Almyronema epifaneia</taxon>
    </lineage>
</organism>
<dbReference type="GO" id="GO:0004747">
    <property type="term" value="F:ribokinase activity"/>
    <property type="evidence" value="ECO:0007669"/>
    <property type="project" value="UniProtKB-EC"/>
</dbReference>
<dbReference type="PROSITE" id="PS00584">
    <property type="entry name" value="PFKB_KINASES_2"/>
    <property type="match status" value="1"/>
</dbReference>
<comment type="activity regulation">
    <text evidence="12">Activated by a monovalent cation that binds near, but not in, the active site. The most likely occupant of the site in vivo is potassium. Ion binding induces a conformational change that may alter substrate affinity.</text>
</comment>
<evidence type="ECO:0000256" key="7">
    <source>
        <dbReference type="ARBA" id="ARBA00022777"/>
    </source>
</evidence>
<feature type="binding site" evidence="12">
    <location>
        <position position="282"/>
    </location>
    <ligand>
        <name>K(+)</name>
        <dbReference type="ChEBI" id="CHEBI:29103"/>
    </ligand>
</feature>
<dbReference type="PIRSF" id="PIRSF000535">
    <property type="entry name" value="1PFK/6PFK/LacC"/>
    <property type="match status" value="1"/>
</dbReference>
<keyword evidence="7 12" id="KW-0418">Kinase</keyword>
<dbReference type="HAMAP" id="MF_01987">
    <property type="entry name" value="Ribokinase"/>
    <property type="match status" value="1"/>
</dbReference>
<evidence type="ECO:0000256" key="4">
    <source>
        <dbReference type="ARBA" id="ARBA00022679"/>
    </source>
</evidence>
<keyword evidence="15" id="KW-1185">Reference proteome</keyword>
<dbReference type="RefSeq" id="WP_377965170.1">
    <property type="nucleotide sequence ID" value="NZ_JBHZOL010000075.1"/>
</dbReference>
<comment type="subcellular location">
    <subcellularLocation>
        <location evidence="12">Cytoplasm</location>
    </subcellularLocation>
</comment>
<keyword evidence="9 12" id="KW-0460">Magnesium</keyword>
<feature type="binding site" evidence="12">
    <location>
        <begin position="220"/>
        <end position="225"/>
    </location>
    <ligand>
        <name>ATP</name>
        <dbReference type="ChEBI" id="CHEBI:30616"/>
    </ligand>
</feature>
<feature type="binding site" evidence="12">
    <location>
        <position position="276"/>
    </location>
    <ligand>
        <name>ATP</name>
        <dbReference type="ChEBI" id="CHEBI:30616"/>
    </ligand>
</feature>
<dbReference type="InterPro" id="IPR011877">
    <property type="entry name" value="Ribokinase"/>
</dbReference>
<evidence type="ECO:0000256" key="1">
    <source>
        <dbReference type="ARBA" id="ARBA00005380"/>
    </source>
</evidence>
<evidence type="ECO:0000256" key="11">
    <source>
        <dbReference type="ARBA" id="ARBA00023277"/>
    </source>
</evidence>
<dbReference type="InterPro" id="IPR011611">
    <property type="entry name" value="PfkB_dom"/>
</dbReference>
<dbReference type="EMBL" id="JBHZOL010000075">
    <property type="protein sequence ID" value="MFE4106936.1"/>
    <property type="molecule type" value="Genomic_DNA"/>
</dbReference>
<feature type="binding site" evidence="12">
    <location>
        <begin position="251"/>
        <end position="252"/>
    </location>
    <ligand>
        <name>ATP</name>
        <dbReference type="ChEBI" id="CHEBI:30616"/>
    </ligand>
</feature>
<proteinExistence type="inferred from homology"/>
<dbReference type="InterPro" id="IPR029056">
    <property type="entry name" value="Ribokinase-like"/>
</dbReference>
<feature type="binding site" evidence="12">
    <location>
        <position position="246"/>
    </location>
    <ligand>
        <name>K(+)</name>
        <dbReference type="ChEBI" id="CHEBI:29103"/>
    </ligand>
</feature>
<evidence type="ECO:0000256" key="6">
    <source>
        <dbReference type="ARBA" id="ARBA00022741"/>
    </source>
</evidence>
<feature type="binding site" evidence="12">
    <location>
        <begin position="38"/>
        <end position="42"/>
    </location>
    <ligand>
        <name>substrate</name>
    </ligand>
</feature>
<evidence type="ECO:0000256" key="10">
    <source>
        <dbReference type="ARBA" id="ARBA00022958"/>
    </source>
</evidence>
<feature type="domain" description="Carbohydrate kinase PfkB" evidence="13">
    <location>
        <begin position="2"/>
        <end position="294"/>
    </location>
</feature>
<name>A0ABW6IFJ8_9CYAN</name>
<evidence type="ECO:0000256" key="8">
    <source>
        <dbReference type="ARBA" id="ARBA00022840"/>
    </source>
</evidence>
<evidence type="ECO:0000313" key="14">
    <source>
        <dbReference type="EMBL" id="MFE4106936.1"/>
    </source>
</evidence>
<evidence type="ECO:0000256" key="2">
    <source>
        <dbReference type="ARBA" id="ARBA00012035"/>
    </source>
</evidence>